<feature type="transmembrane region" description="Helical" evidence="5">
    <location>
        <begin position="463"/>
        <end position="485"/>
    </location>
</feature>
<comment type="subcellular location">
    <subcellularLocation>
        <location evidence="1">Membrane</location>
        <topology evidence="1">Multi-pass membrane protein</topology>
    </subcellularLocation>
</comment>
<reference evidence="7" key="1">
    <citation type="submission" date="2023-06" db="EMBL/GenBank/DDBJ databases">
        <title>Conoideocrella luteorostrata (Hypocreales: Clavicipitaceae), a potential biocontrol fungus for elongate hemlock scale in United States Christmas tree production areas.</title>
        <authorList>
            <person name="Barrett H."/>
            <person name="Lovett B."/>
            <person name="Macias A.M."/>
            <person name="Stajich J.E."/>
            <person name="Kasson M.T."/>
        </authorList>
    </citation>
    <scope>NUCLEOTIDE SEQUENCE</scope>
    <source>
        <strain evidence="7">ARSEF 14590</strain>
    </source>
</reference>
<evidence type="ECO:0000313" key="7">
    <source>
        <dbReference type="EMBL" id="KAK2594942.1"/>
    </source>
</evidence>
<evidence type="ECO:0000313" key="8">
    <source>
        <dbReference type="Proteomes" id="UP001251528"/>
    </source>
</evidence>
<keyword evidence="8" id="KW-1185">Reference proteome</keyword>
<dbReference type="InterPro" id="IPR020846">
    <property type="entry name" value="MFS_dom"/>
</dbReference>
<dbReference type="Gene3D" id="1.20.1250.20">
    <property type="entry name" value="MFS general substrate transporter like domains"/>
    <property type="match status" value="1"/>
</dbReference>
<evidence type="ECO:0000259" key="6">
    <source>
        <dbReference type="PROSITE" id="PS50850"/>
    </source>
</evidence>
<comment type="caution">
    <text evidence="7">The sequence shown here is derived from an EMBL/GenBank/DDBJ whole genome shotgun (WGS) entry which is preliminary data.</text>
</comment>
<keyword evidence="2 5" id="KW-0812">Transmembrane</keyword>
<dbReference type="InterPro" id="IPR011701">
    <property type="entry name" value="MFS"/>
</dbReference>
<evidence type="ECO:0000256" key="4">
    <source>
        <dbReference type="ARBA" id="ARBA00023136"/>
    </source>
</evidence>
<gene>
    <name evidence="7" type="ORF">QQS21_007345</name>
</gene>
<dbReference type="SUPFAM" id="SSF103473">
    <property type="entry name" value="MFS general substrate transporter"/>
    <property type="match status" value="1"/>
</dbReference>
<evidence type="ECO:0000256" key="2">
    <source>
        <dbReference type="ARBA" id="ARBA00022692"/>
    </source>
</evidence>
<dbReference type="AlphaFoldDB" id="A0AAJ0FSI5"/>
<feature type="transmembrane region" description="Helical" evidence="5">
    <location>
        <begin position="96"/>
        <end position="119"/>
    </location>
</feature>
<feature type="transmembrane region" description="Helical" evidence="5">
    <location>
        <begin position="62"/>
        <end position="84"/>
    </location>
</feature>
<feature type="transmembrane region" description="Helical" evidence="5">
    <location>
        <begin position="155"/>
        <end position="177"/>
    </location>
</feature>
<keyword evidence="4 5" id="KW-0472">Membrane</keyword>
<feature type="transmembrane region" description="Helical" evidence="5">
    <location>
        <begin position="131"/>
        <end position="149"/>
    </location>
</feature>
<feature type="transmembrane region" description="Helical" evidence="5">
    <location>
        <begin position="435"/>
        <end position="457"/>
    </location>
</feature>
<evidence type="ECO:0000256" key="5">
    <source>
        <dbReference type="SAM" id="Phobius"/>
    </source>
</evidence>
<dbReference type="EMBL" id="JASWJB010000149">
    <property type="protein sequence ID" value="KAK2594942.1"/>
    <property type="molecule type" value="Genomic_DNA"/>
</dbReference>
<feature type="transmembrane region" description="Helical" evidence="5">
    <location>
        <begin position="283"/>
        <end position="309"/>
    </location>
</feature>
<organism evidence="7 8">
    <name type="scientific">Conoideocrella luteorostrata</name>
    <dbReference type="NCBI Taxonomy" id="1105319"/>
    <lineage>
        <taxon>Eukaryota</taxon>
        <taxon>Fungi</taxon>
        <taxon>Dikarya</taxon>
        <taxon>Ascomycota</taxon>
        <taxon>Pezizomycotina</taxon>
        <taxon>Sordariomycetes</taxon>
        <taxon>Hypocreomycetidae</taxon>
        <taxon>Hypocreales</taxon>
        <taxon>Clavicipitaceae</taxon>
        <taxon>Conoideocrella</taxon>
    </lineage>
</organism>
<proteinExistence type="predicted"/>
<name>A0AAJ0FSI5_9HYPO</name>
<feature type="transmembrane region" description="Helical" evidence="5">
    <location>
        <begin position="329"/>
        <end position="348"/>
    </location>
</feature>
<feature type="transmembrane region" description="Helical" evidence="5">
    <location>
        <begin position="218"/>
        <end position="238"/>
    </location>
</feature>
<feature type="transmembrane region" description="Helical" evidence="5">
    <location>
        <begin position="399"/>
        <end position="423"/>
    </location>
</feature>
<keyword evidence="3 5" id="KW-1133">Transmembrane helix</keyword>
<dbReference type="GO" id="GO:0016020">
    <property type="term" value="C:membrane"/>
    <property type="evidence" value="ECO:0007669"/>
    <property type="project" value="UniProtKB-SubCell"/>
</dbReference>
<feature type="transmembrane region" description="Helical" evidence="5">
    <location>
        <begin position="189"/>
        <end position="212"/>
    </location>
</feature>
<dbReference type="PROSITE" id="PS50850">
    <property type="entry name" value="MFS"/>
    <property type="match status" value="1"/>
</dbReference>
<dbReference type="PANTHER" id="PTHR23502:SF157">
    <property type="entry name" value="MAJOR FACILITATOR SUPERFAMILY (MFS) PROFILE DOMAIN-CONTAINING PROTEIN-RELATED"/>
    <property type="match status" value="1"/>
</dbReference>
<evidence type="ECO:0000256" key="1">
    <source>
        <dbReference type="ARBA" id="ARBA00004141"/>
    </source>
</evidence>
<sequence>MTAPAQTENATVFVASEPAAVQDQAVLDKLRQQGVEISSNGFLRWSKDCVQHPRNWPVFYKAYNMTLVMFLDFFISALGTVGAACRPDVQEQYGVSSTAVSVAFSTMYFCGQAVGGVIFPPYSESFGRKNLYLFSIALFGIFNIVIPTIPSLSAIFVGRFVTGFASSIPSVVAAGAVEDLFDERTRLWLVTLWLIIANLSLAVGPIFAAYVAASAAGWRWIFYISAIISAASFILLLFSRESRATQLLSKALRSSGRPDLQIENPDHVPDLSYFVRVILFRPLILLFTEPIVFITSVISGTAFALVYLFTEVMPIIYTSYQFSLSAASLAFIPIGIGFTLSLFTRIYDHRRAKQFARRGQQELSPEDKLIGFAISSPCFAIGLWWFAWTIPPACKPHWIVSMLALVPVGFAINEFDCVLVGYLTDSYTTYASSAFASLSFLRSVLSAVFPLFAHSLYRLDANVATSILAGIATIFCISPFVMIRYGEKIRGSSRFARLSVEISENAKRAFEADNLLHDQPEMRNEGKQITL</sequence>
<dbReference type="PANTHER" id="PTHR23502">
    <property type="entry name" value="MAJOR FACILITATOR SUPERFAMILY"/>
    <property type="match status" value="1"/>
</dbReference>
<protein>
    <recommendedName>
        <fullName evidence="6">Major facilitator superfamily (MFS) profile domain-containing protein</fullName>
    </recommendedName>
</protein>
<dbReference type="Proteomes" id="UP001251528">
    <property type="component" value="Unassembled WGS sequence"/>
</dbReference>
<evidence type="ECO:0000256" key="3">
    <source>
        <dbReference type="ARBA" id="ARBA00022989"/>
    </source>
</evidence>
<dbReference type="GO" id="GO:0022857">
    <property type="term" value="F:transmembrane transporter activity"/>
    <property type="evidence" value="ECO:0007669"/>
    <property type="project" value="InterPro"/>
</dbReference>
<dbReference type="InterPro" id="IPR036259">
    <property type="entry name" value="MFS_trans_sf"/>
</dbReference>
<feature type="transmembrane region" description="Helical" evidence="5">
    <location>
        <begin position="369"/>
        <end position="387"/>
    </location>
</feature>
<accession>A0AAJ0FSI5</accession>
<dbReference type="Pfam" id="PF07690">
    <property type="entry name" value="MFS_1"/>
    <property type="match status" value="1"/>
</dbReference>
<feature type="domain" description="Major facilitator superfamily (MFS) profile" evidence="6">
    <location>
        <begin position="58"/>
        <end position="487"/>
    </location>
</feature>